<accession>A0ABQ5E2D6</accession>
<organism evidence="1 2">
    <name type="scientific">Tanacetum coccineum</name>
    <dbReference type="NCBI Taxonomy" id="301880"/>
    <lineage>
        <taxon>Eukaryota</taxon>
        <taxon>Viridiplantae</taxon>
        <taxon>Streptophyta</taxon>
        <taxon>Embryophyta</taxon>
        <taxon>Tracheophyta</taxon>
        <taxon>Spermatophyta</taxon>
        <taxon>Magnoliopsida</taxon>
        <taxon>eudicotyledons</taxon>
        <taxon>Gunneridae</taxon>
        <taxon>Pentapetalae</taxon>
        <taxon>asterids</taxon>
        <taxon>campanulids</taxon>
        <taxon>Asterales</taxon>
        <taxon>Asteraceae</taxon>
        <taxon>Asteroideae</taxon>
        <taxon>Anthemideae</taxon>
        <taxon>Anthemidinae</taxon>
        <taxon>Tanacetum</taxon>
    </lineage>
</organism>
<reference evidence="1" key="1">
    <citation type="journal article" date="2022" name="Int. J. Mol. Sci.">
        <title>Draft Genome of Tanacetum Coccineum: Genomic Comparison of Closely Related Tanacetum-Family Plants.</title>
        <authorList>
            <person name="Yamashiro T."/>
            <person name="Shiraishi A."/>
            <person name="Nakayama K."/>
            <person name="Satake H."/>
        </authorList>
    </citation>
    <scope>NUCLEOTIDE SEQUENCE</scope>
</reference>
<sequence>MLSQHQTPNSLKKDEYGIWHMEMEHYLEKNNNIDNDVGRNSAIGLEKDMDRFQQFTSQLEVMVLKYQPSANICFSDLATQHGSISAMYYEIQQRLTLYLLMIYIITSEFLSMKPKVPQKHLQVLKMLLLFHKAKATLIRLSLVFLVPTELWHPSTSSTNIPEKEVLAGFADEVIYSLFAKQSEDWDLLHEDLEQIDDLDIEEMDIN</sequence>
<proteinExistence type="predicted"/>
<dbReference type="EMBL" id="BQNB010015906">
    <property type="protein sequence ID" value="GJT45488.1"/>
    <property type="molecule type" value="Genomic_DNA"/>
</dbReference>
<evidence type="ECO:0000313" key="2">
    <source>
        <dbReference type="Proteomes" id="UP001151760"/>
    </source>
</evidence>
<gene>
    <name evidence="1" type="ORF">Tco_0954203</name>
</gene>
<name>A0ABQ5E2D6_9ASTR</name>
<dbReference type="Proteomes" id="UP001151760">
    <property type="component" value="Unassembled WGS sequence"/>
</dbReference>
<keyword evidence="2" id="KW-1185">Reference proteome</keyword>
<reference evidence="1" key="2">
    <citation type="submission" date="2022-01" db="EMBL/GenBank/DDBJ databases">
        <authorList>
            <person name="Yamashiro T."/>
            <person name="Shiraishi A."/>
            <person name="Satake H."/>
            <person name="Nakayama K."/>
        </authorList>
    </citation>
    <scope>NUCLEOTIDE SEQUENCE</scope>
</reference>
<protein>
    <submittedName>
        <fullName evidence="1">Uncharacterized protein</fullName>
    </submittedName>
</protein>
<evidence type="ECO:0000313" key="1">
    <source>
        <dbReference type="EMBL" id="GJT45488.1"/>
    </source>
</evidence>
<comment type="caution">
    <text evidence="1">The sequence shown here is derived from an EMBL/GenBank/DDBJ whole genome shotgun (WGS) entry which is preliminary data.</text>
</comment>